<sequence length="60" mass="6689">MVGIGLALREGFKLTHSLINSYSHFHTAPDSGYNICFCHCPKFFTKTDSSHLSPDLAMKD</sequence>
<name>A0A397IJH0_9GLOM</name>
<evidence type="ECO:0000313" key="2">
    <source>
        <dbReference type="Proteomes" id="UP000266861"/>
    </source>
</evidence>
<accession>A0A397IJH0</accession>
<evidence type="ECO:0000313" key="1">
    <source>
        <dbReference type="EMBL" id="RHZ76169.1"/>
    </source>
</evidence>
<protein>
    <submittedName>
        <fullName evidence="1">Uncharacterized protein</fullName>
    </submittedName>
</protein>
<dbReference type="AlphaFoldDB" id="A0A397IJH0"/>
<organism evidence="1 2">
    <name type="scientific">Diversispora epigaea</name>
    <dbReference type="NCBI Taxonomy" id="1348612"/>
    <lineage>
        <taxon>Eukaryota</taxon>
        <taxon>Fungi</taxon>
        <taxon>Fungi incertae sedis</taxon>
        <taxon>Mucoromycota</taxon>
        <taxon>Glomeromycotina</taxon>
        <taxon>Glomeromycetes</taxon>
        <taxon>Diversisporales</taxon>
        <taxon>Diversisporaceae</taxon>
        <taxon>Diversispora</taxon>
    </lineage>
</organism>
<comment type="caution">
    <text evidence="1">The sequence shown here is derived from an EMBL/GenBank/DDBJ whole genome shotgun (WGS) entry which is preliminary data.</text>
</comment>
<keyword evidence="2" id="KW-1185">Reference proteome</keyword>
<proteinExistence type="predicted"/>
<gene>
    <name evidence="1" type="ORF">Glove_202g81</name>
</gene>
<dbReference type="EMBL" id="PQFF01000189">
    <property type="protein sequence ID" value="RHZ76169.1"/>
    <property type="molecule type" value="Genomic_DNA"/>
</dbReference>
<reference evidence="1 2" key="1">
    <citation type="submission" date="2018-08" db="EMBL/GenBank/DDBJ databases">
        <title>Genome and evolution of the arbuscular mycorrhizal fungus Diversispora epigaea (formerly Glomus versiforme) and its bacterial endosymbionts.</title>
        <authorList>
            <person name="Sun X."/>
            <person name="Fei Z."/>
            <person name="Harrison M."/>
        </authorList>
    </citation>
    <scope>NUCLEOTIDE SEQUENCE [LARGE SCALE GENOMIC DNA]</scope>
    <source>
        <strain evidence="1 2">IT104</strain>
    </source>
</reference>
<dbReference type="Proteomes" id="UP000266861">
    <property type="component" value="Unassembled WGS sequence"/>
</dbReference>